<dbReference type="RefSeq" id="WP_394824913.1">
    <property type="nucleotide sequence ID" value="NZ_CP089984.1"/>
</dbReference>
<evidence type="ECO:0000313" key="3">
    <source>
        <dbReference type="Proteomes" id="UP001370348"/>
    </source>
</evidence>
<feature type="region of interest" description="Disordered" evidence="1">
    <location>
        <begin position="1"/>
        <end position="46"/>
    </location>
</feature>
<evidence type="ECO:0000256" key="1">
    <source>
        <dbReference type="SAM" id="MobiDB-lite"/>
    </source>
</evidence>
<protein>
    <submittedName>
        <fullName evidence="2">Uncharacterized protein</fullName>
    </submittedName>
</protein>
<reference evidence="2 3" key="1">
    <citation type="submission" date="2021-12" db="EMBL/GenBank/DDBJ databases">
        <title>Discovery of the Pendulisporaceae a myxobacterial family with distinct sporulation behavior and unique specialized metabolism.</title>
        <authorList>
            <person name="Garcia R."/>
            <person name="Popoff A."/>
            <person name="Bader C.D."/>
            <person name="Loehr J."/>
            <person name="Walesch S."/>
            <person name="Walt C."/>
            <person name="Boldt J."/>
            <person name="Bunk B."/>
            <person name="Haeckl F.J.F.P.J."/>
            <person name="Gunesch A.P."/>
            <person name="Birkelbach J."/>
            <person name="Nuebel U."/>
            <person name="Pietschmann T."/>
            <person name="Bach T."/>
            <person name="Mueller R."/>
        </authorList>
    </citation>
    <scope>NUCLEOTIDE SEQUENCE [LARGE SCALE GENOMIC DNA]</scope>
    <source>
        <strain evidence="2 3">MSr11954</strain>
    </source>
</reference>
<feature type="compositionally biased region" description="Polar residues" evidence="1">
    <location>
        <begin position="1"/>
        <end position="24"/>
    </location>
</feature>
<dbReference type="Proteomes" id="UP001370348">
    <property type="component" value="Chromosome"/>
</dbReference>
<keyword evidence="3" id="KW-1185">Reference proteome</keyword>
<dbReference type="EMBL" id="CP089984">
    <property type="protein sequence ID" value="WXB15288.1"/>
    <property type="molecule type" value="Genomic_DNA"/>
</dbReference>
<feature type="region of interest" description="Disordered" evidence="1">
    <location>
        <begin position="165"/>
        <end position="243"/>
    </location>
</feature>
<feature type="compositionally biased region" description="Polar residues" evidence="1">
    <location>
        <begin position="169"/>
        <end position="179"/>
    </location>
</feature>
<gene>
    <name evidence="2" type="ORF">LZC94_46640</name>
</gene>
<accession>A0ABZ2LWL9</accession>
<name>A0ABZ2LWL9_9BACT</name>
<proteinExistence type="predicted"/>
<feature type="compositionally biased region" description="Polar residues" evidence="1">
    <location>
        <begin position="212"/>
        <end position="230"/>
    </location>
</feature>
<organism evidence="2 3">
    <name type="scientific">Pendulispora albinea</name>
    <dbReference type="NCBI Taxonomy" id="2741071"/>
    <lineage>
        <taxon>Bacteria</taxon>
        <taxon>Pseudomonadati</taxon>
        <taxon>Myxococcota</taxon>
        <taxon>Myxococcia</taxon>
        <taxon>Myxococcales</taxon>
        <taxon>Sorangiineae</taxon>
        <taxon>Pendulisporaceae</taxon>
        <taxon>Pendulispora</taxon>
    </lineage>
</organism>
<sequence length="243" mass="24903">MTQKTIPQTGASNTSKPQAGTSTGLDGGSSPDRAENDLKEGLAGGAREITAEVKHVASDVAADAKRAAESKLGAGKDLAAEHLGSLADALRRTGKELRSNESPATDYVERAASSVEKISDYFQTRTLGQLLGDVETYARREPAVFLGGAFFAGLLGGRFLKSATPGHSRGNTSSANGRLQPSAYAGHRALPPHSRTGTSTAPTSPAHGAPNATATSVPSDGQLSPNSQAGNDAWRGPGRSGVR</sequence>
<evidence type="ECO:0000313" key="2">
    <source>
        <dbReference type="EMBL" id="WXB15288.1"/>
    </source>
</evidence>